<feature type="domain" description="Rv2525c-like glycoside hydrolase-like" evidence="3">
    <location>
        <begin position="176"/>
        <end position="349"/>
    </location>
</feature>
<evidence type="ECO:0000256" key="2">
    <source>
        <dbReference type="SAM" id="Phobius"/>
    </source>
</evidence>
<gene>
    <name evidence="4" type="ORF">J2S07_001347</name>
</gene>
<keyword evidence="5" id="KW-1185">Reference proteome</keyword>
<dbReference type="SUPFAM" id="SSF51445">
    <property type="entry name" value="(Trans)glycosidases"/>
    <property type="match status" value="1"/>
</dbReference>
<accession>A0ABT9V266</accession>
<protein>
    <recommendedName>
        <fullName evidence="3">Rv2525c-like glycoside hydrolase-like domain-containing protein</fullName>
    </recommendedName>
</protein>
<evidence type="ECO:0000313" key="5">
    <source>
        <dbReference type="Proteomes" id="UP001231362"/>
    </source>
</evidence>
<name>A0ABT9V266_9BACL</name>
<feature type="compositionally biased region" description="Polar residues" evidence="1">
    <location>
        <begin position="58"/>
        <end position="72"/>
    </location>
</feature>
<comment type="caution">
    <text evidence="4">The sequence shown here is derived from an EMBL/GenBank/DDBJ whole genome shotgun (WGS) entry which is preliminary data.</text>
</comment>
<evidence type="ECO:0000259" key="3">
    <source>
        <dbReference type="Pfam" id="PF08924"/>
    </source>
</evidence>
<feature type="region of interest" description="Disordered" evidence="1">
    <location>
        <begin position="113"/>
        <end position="146"/>
    </location>
</feature>
<feature type="compositionally biased region" description="Basic and acidic residues" evidence="1">
    <location>
        <begin position="115"/>
        <end position="141"/>
    </location>
</feature>
<dbReference type="InterPro" id="IPR015020">
    <property type="entry name" value="Rv2525c-like_Glyco_Hydro-like"/>
</dbReference>
<dbReference type="Gene3D" id="3.20.20.80">
    <property type="entry name" value="Glycosidases"/>
    <property type="match status" value="1"/>
</dbReference>
<dbReference type="Proteomes" id="UP001231362">
    <property type="component" value="Unassembled WGS sequence"/>
</dbReference>
<feature type="compositionally biased region" description="Low complexity" evidence="1">
    <location>
        <begin position="75"/>
        <end position="95"/>
    </location>
</feature>
<keyword evidence="2" id="KW-0812">Transmembrane</keyword>
<dbReference type="RefSeq" id="WP_307149623.1">
    <property type="nucleotide sequence ID" value="NZ_JAUSTU010000005.1"/>
</dbReference>
<reference evidence="4 5" key="1">
    <citation type="submission" date="2023-07" db="EMBL/GenBank/DDBJ databases">
        <title>Genomic Encyclopedia of Type Strains, Phase IV (KMG-IV): sequencing the most valuable type-strain genomes for metagenomic binning, comparative biology and taxonomic classification.</title>
        <authorList>
            <person name="Goeker M."/>
        </authorList>
    </citation>
    <scope>NUCLEOTIDE SEQUENCE [LARGE SCALE GENOMIC DNA]</scope>
    <source>
        <strain evidence="4 5">DSM 23948</strain>
    </source>
</reference>
<evidence type="ECO:0000256" key="1">
    <source>
        <dbReference type="SAM" id="MobiDB-lite"/>
    </source>
</evidence>
<sequence>MEKGRLVSIFVTTLFVIFISIFSVSFLQSKQIETEPNKVSASENGNEKSDVSGKNGDSAVTNNVQNNINGDNTDVKNSINNNVKNGDNSNVDNHINNNIEVNVDVNVSNQIDNNIEGKESSGSKDKPKEDSKNNTDGKNEDSLNDDEVVWGVDSASLTTSEMISCVRENFGTPKVWGRYLGDKEGVSVGLTKDEVNLLHSNEIKILVIWNHFTDATGYENGKKEAQEAIKKAKELGIPEGVSIFADIEPSYPVDSEFIRGWSETMATSSYESGLYGVFDAKRNLYKAFEEAAAKDKNILENTYIWTAAPNVGITSEANAPQYQPEAPKNSLVTGWQYGIDAKACNIDTNLFKGKIMDVLW</sequence>
<evidence type="ECO:0000313" key="4">
    <source>
        <dbReference type="EMBL" id="MDQ0155043.1"/>
    </source>
</evidence>
<dbReference type="Pfam" id="PF08924">
    <property type="entry name" value="Rv2525c_GlyHyd-like"/>
    <property type="match status" value="1"/>
</dbReference>
<dbReference type="InterPro" id="IPR017853">
    <property type="entry name" value="GH"/>
</dbReference>
<organism evidence="4 5">
    <name type="scientific">Anoxybacillus andreesenii</name>
    <dbReference type="NCBI Taxonomy" id="1325932"/>
    <lineage>
        <taxon>Bacteria</taxon>
        <taxon>Bacillati</taxon>
        <taxon>Bacillota</taxon>
        <taxon>Bacilli</taxon>
        <taxon>Bacillales</taxon>
        <taxon>Anoxybacillaceae</taxon>
        <taxon>Anoxybacillus</taxon>
    </lineage>
</organism>
<keyword evidence="2" id="KW-1133">Transmembrane helix</keyword>
<proteinExistence type="predicted"/>
<feature type="transmembrane region" description="Helical" evidence="2">
    <location>
        <begin position="7"/>
        <end position="27"/>
    </location>
</feature>
<keyword evidence="2" id="KW-0472">Membrane</keyword>
<feature type="region of interest" description="Disordered" evidence="1">
    <location>
        <begin position="34"/>
        <end position="95"/>
    </location>
</feature>
<dbReference type="EMBL" id="JAUSTU010000005">
    <property type="protein sequence ID" value="MDQ0155043.1"/>
    <property type="molecule type" value="Genomic_DNA"/>
</dbReference>